<feature type="transmembrane region" description="Helical" evidence="1">
    <location>
        <begin position="76"/>
        <end position="95"/>
    </location>
</feature>
<accession>A0A1H4CK82</accession>
<organism evidence="2 3">
    <name type="scientific">Eubacterium aggregans</name>
    <dbReference type="NCBI Taxonomy" id="81409"/>
    <lineage>
        <taxon>Bacteria</taxon>
        <taxon>Bacillati</taxon>
        <taxon>Bacillota</taxon>
        <taxon>Clostridia</taxon>
        <taxon>Eubacteriales</taxon>
        <taxon>Eubacteriaceae</taxon>
        <taxon>Eubacterium</taxon>
    </lineage>
</organism>
<keyword evidence="1" id="KW-1133">Transmembrane helix</keyword>
<keyword evidence="1" id="KW-0472">Membrane</keyword>
<sequence>MYPTVKLFSSLIRNFVLPNPFEQLPMTYNSLPMSIFALFQPSILFSLAVIPIHKLSYFMTRLYYHRPYDSKAKGSILYLFFFVVYSALLYIMAKFSFSPTVIFLSIISYACFHIGVILLINWSNLHSFF</sequence>
<reference evidence="2 3" key="1">
    <citation type="submission" date="2016-10" db="EMBL/GenBank/DDBJ databases">
        <authorList>
            <person name="de Groot N.N."/>
        </authorList>
    </citation>
    <scope>NUCLEOTIDE SEQUENCE [LARGE SCALE GENOMIC DNA]</scope>
    <source>
        <strain evidence="2 3">SR12</strain>
    </source>
</reference>
<keyword evidence="1" id="KW-0812">Transmembrane</keyword>
<dbReference type="Proteomes" id="UP000199394">
    <property type="component" value="Unassembled WGS sequence"/>
</dbReference>
<dbReference type="AlphaFoldDB" id="A0A1H4CK82"/>
<evidence type="ECO:0000256" key="1">
    <source>
        <dbReference type="SAM" id="Phobius"/>
    </source>
</evidence>
<dbReference type="EMBL" id="FNRK01000016">
    <property type="protein sequence ID" value="SEA60720.1"/>
    <property type="molecule type" value="Genomic_DNA"/>
</dbReference>
<evidence type="ECO:0000313" key="2">
    <source>
        <dbReference type="EMBL" id="SEA60720.1"/>
    </source>
</evidence>
<proteinExistence type="predicted"/>
<feature type="transmembrane region" description="Helical" evidence="1">
    <location>
        <begin position="35"/>
        <end position="55"/>
    </location>
</feature>
<name>A0A1H4CK82_9FIRM</name>
<feature type="transmembrane region" description="Helical" evidence="1">
    <location>
        <begin position="101"/>
        <end position="122"/>
    </location>
</feature>
<gene>
    <name evidence="2" type="ORF">SAMN04515656_1162</name>
</gene>
<keyword evidence="3" id="KW-1185">Reference proteome</keyword>
<protein>
    <submittedName>
        <fullName evidence="2">Uncharacterized protein</fullName>
    </submittedName>
</protein>
<evidence type="ECO:0000313" key="3">
    <source>
        <dbReference type="Proteomes" id="UP000199394"/>
    </source>
</evidence>